<feature type="domain" description="Myosin motor" evidence="17">
    <location>
        <begin position="18"/>
        <end position="432"/>
    </location>
</feature>
<evidence type="ECO:0000256" key="8">
    <source>
        <dbReference type="ARBA" id="ARBA00023123"/>
    </source>
</evidence>
<dbReference type="Pfam" id="PF03142">
    <property type="entry name" value="Chitin_synth_2"/>
    <property type="match status" value="1"/>
</dbReference>
<dbReference type="PROSITE" id="PS51456">
    <property type="entry name" value="MYOSIN_MOTOR"/>
    <property type="match status" value="1"/>
</dbReference>
<feature type="compositionally biased region" description="Low complexity" evidence="14">
    <location>
        <begin position="2059"/>
        <end position="2068"/>
    </location>
</feature>
<evidence type="ECO:0000256" key="11">
    <source>
        <dbReference type="ARBA" id="ARBA00023180"/>
    </source>
</evidence>
<keyword evidence="3" id="KW-1003">Cell membrane</keyword>
<evidence type="ECO:0000256" key="9">
    <source>
        <dbReference type="ARBA" id="ARBA00023136"/>
    </source>
</evidence>
<dbReference type="SUPFAM" id="SSF52540">
    <property type="entry name" value="P-loop containing nucleoside triphosphate hydrolases"/>
    <property type="match status" value="1"/>
</dbReference>
<dbReference type="EMBL" id="SDEE01000560">
    <property type="protein sequence ID" value="RXW15374.1"/>
    <property type="molecule type" value="Genomic_DNA"/>
</dbReference>
<feature type="compositionally biased region" description="Gly residues" evidence="14">
    <location>
        <begin position="1142"/>
        <end position="1158"/>
    </location>
</feature>
<dbReference type="Gene3D" id="3.90.550.10">
    <property type="entry name" value="Spore Coat Polysaccharide Biosynthesis Protein SpsA, Chain A"/>
    <property type="match status" value="1"/>
</dbReference>
<accession>A0A4Q2DA64</accession>
<feature type="compositionally biased region" description="Low complexity" evidence="14">
    <location>
        <begin position="880"/>
        <end position="902"/>
    </location>
</feature>
<keyword evidence="6 15" id="KW-0812">Transmembrane</keyword>
<dbReference type="PRINTS" id="PR00193">
    <property type="entry name" value="MYOSINHEAVY"/>
</dbReference>
<feature type="domain" description="DEK-C" evidence="18">
    <location>
        <begin position="2203"/>
        <end position="2259"/>
    </location>
</feature>
<evidence type="ECO:0000256" key="7">
    <source>
        <dbReference type="ARBA" id="ARBA00022989"/>
    </source>
</evidence>
<evidence type="ECO:0000256" key="5">
    <source>
        <dbReference type="ARBA" id="ARBA00022679"/>
    </source>
</evidence>
<comment type="caution">
    <text evidence="13">Lacks conserved residue(s) required for the propagation of feature annotation.</text>
</comment>
<keyword evidence="4" id="KW-0328">Glycosyltransferase</keyword>
<feature type="transmembrane region" description="Helical" evidence="15">
    <location>
        <begin position="1877"/>
        <end position="1903"/>
    </location>
</feature>
<evidence type="ECO:0000256" key="6">
    <source>
        <dbReference type="ARBA" id="ARBA00022692"/>
    </source>
</evidence>
<keyword evidence="20" id="KW-1185">Reference proteome</keyword>
<dbReference type="GO" id="GO:0005524">
    <property type="term" value="F:ATP binding"/>
    <property type="evidence" value="ECO:0007669"/>
    <property type="project" value="UniProtKB-UniRule"/>
</dbReference>
<reference evidence="19 20" key="1">
    <citation type="submission" date="2019-01" db="EMBL/GenBank/DDBJ databases">
        <title>Draft genome sequence of Psathyrella aberdarensis IHI B618.</title>
        <authorList>
            <person name="Buettner E."/>
            <person name="Kellner H."/>
        </authorList>
    </citation>
    <scope>NUCLEOTIDE SEQUENCE [LARGE SCALE GENOMIC DNA]</scope>
    <source>
        <strain evidence="19 20">IHI B618</strain>
    </source>
</reference>
<organism evidence="19 20">
    <name type="scientific">Candolleomyces aberdarensis</name>
    <dbReference type="NCBI Taxonomy" id="2316362"/>
    <lineage>
        <taxon>Eukaryota</taxon>
        <taxon>Fungi</taxon>
        <taxon>Dikarya</taxon>
        <taxon>Basidiomycota</taxon>
        <taxon>Agaricomycotina</taxon>
        <taxon>Agaricomycetes</taxon>
        <taxon>Agaricomycetidae</taxon>
        <taxon>Agaricales</taxon>
        <taxon>Agaricineae</taxon>
        <taxon>Psathyrellaceae</taxon>
        <taxon>Candolleomyces</taxon>
    </lineage>
</organism>
<dbReference type="SMART" id="SM01117">
    <property type="entry name" value="Cyt-b5"/>
    <property type="match status" value="2"/>
</dbReference>
<evidence type="ECO:0000259" key="17">
    <source>
        <dbReference type="PROSITE" id="PS51456"/>
    </source>
</evidence>
<dbReference type="GO" id="GO:0006031">
    <property type="term" value="P:chitin biosynthetic process"/>
    <property type="evidence" value="ECO:0007669"/>
    <property type="project" value="TreeGrafter"/>
</dbReference>
<dbReference type="GO" id="GO:0003774">
    <property type="term" value="F:cytoskeletal motor activity"/>
    <property type="evidence" value="ECO:0007669"/>
    <property type="project" value="UniProtKB-UniRule"/>
</dbReference>
<feature type="transmembrane region" description="Helical" evidence="15">
    <location>
        <begin position="1938"/>
        <end position="1961"/>
    </location>
</feature>
<dbReference type="GO" id="GO:0004100">
    <property type="term" value="F:chitin synthase activity"/>
    <property type="evidence" value="ECO:0007669"/>
    <property type="project" value="UniProtKB-EC"/>
</dbReference>
<dbReference type="OrthoDB" id="370884at2759"/>
<keyword evidence="9 15" id="KW-0472">Membrane</keyword>
<dbReference type="GO" id="GO:0031505">
    <property type="term" value="P:fungal-type cell wall organization"/>
    <property type="evidence" value="ECO:0007669"/>
    <property type="project" value="TreeGrafter"/>
</dbReference>
<evidence type="ECO:0000256" key="1">
    <source>
        <dbReference type="ARBA" id="ARBA00004651"/>
    </source>
</evidence>
<dbReference type="GO" id="GO:0003779">
    <property type="term" value="F:actin binding"/>
    <property type="evidence" value="ECO:0007669"/>
    <property type="project" value="UniProtKB-KW"/>
</dbReference>
<feature type="region of interest" description="Disordered" evidence="14">
    <location>
        <begin position="880"/>
        <end position="907"/>
    </location>
</feature>
<dbReference type="Gene3D" id="3.40.850.10">
    <property type="entry name" value="Kinesin motor domain"/>
    <property type="match status" value="1"/>
</dbReference>
<dbReference type="Gene3D" id="1.10.10.820">
    <property type="match status" value="1"/>
</dbReference>
<dbReference type="SUPFAM" id="SSF109715">
    <property type="entry name" value="DEK C-terminal domain"/>
    <property type="match status" value="1"/>
</dbReference>
<dbReference type="Gene3D" id="1.20.120.720">
    <property type="entry name" value="Myosin VI head, motor domain, U50 subdomain"/>
    <property type="match status" value="1"/>
</dbReference>
<dbReference type="InterPro" id="IPR014876">
    <property type="entry name" value="DEK_C"/>
</dbReference>
<comment type="subcellular location">
    <subcellularLocation>
        <location evidence="1">Cell membrane</location>
        <topology evidence="1">Multi-pass membrane protein</topology>
    </subcellularLocation>
</comment>
<evidence type="ECO:0000256" key="13">
    <source>
        <dbReference type="PROSITE-ProRule" id="PRU00782"/>
    </source>
</evidence>
<proteinExistence type="inferred from homology"/>
<keyword evidence="13" id="KW-0547">Nucleotide-binding</keyword>
<feature type="compositionally biased region" description="Low complexity" evidence="14">
    <location>
        <begin position="2076"/>
        <end position="2086"/>
    </location>
</feature>
<dbReference type="SUPFAM" id="SSF53448">
    <property type="entry name" value="Nucleotide-diphospho-sugar transferases"/>
    <property type="match status" value="1"/>
</dbReference>
<evidence type="ECO:0000256" key="14">
    <source>
        <dbReference type="SAM" id="MobiDB-lite"/>
    </source>
</evidence>
<dbReference type="InterPro" id="IPR004835">
    <property type="entry name" value="Chitin_synth"/>
</dbReference>
<dbReference type="PROSITE" id="PS50255">
    <property type="entry name" value="CYTOCHROME_B5_2"/>
    <property type="match status" value="1"/>
</dbReference>
<feature type="transmembrane region" description="Helical" evidence="15">
    <location>
        <begin position="1488"/>
        <end position="1509"/>
    </location>
</feature>
<dbReference type="InterPro" id="IPR036400">
    <property type="entry name" value="Cyt_B5-like_heme/steroid_sf"/>
</dbReference>
<dbReference type="PANTHER" id="PTHR22914">
    <property type="entry name" value="CHITIN SYNTHASE"/>
    <property type="match status" value="1"/>
</dbReference>
<keyword evidence="13" id="KW-0067">ATP-binding</keyword>
<dbReference type="GO" id="GO:0005886">
    <property type="term" value="C:plasma membrane"/>
    <property type="evidence" value="ECO:0007669"/>
    <property type="project" value="UniProtKB-SubCell"/>
</dbReference>
<keyword evidence="10 13" id="KW-0505">Motor protein</keyword>
<dbReference type="PROSITE" id="PS51998">
    <property type="entry name" value="DEK_C"/>
    <property type="match status" value="1"/>
</dbReference>
<dbReference type="STRING" id="2316362.A0A4Q2DA64"/>
<evidence type="ECO:0000313" key="20">
    <source>
        <dbReference type="Proteomes" id="UP000290288"/>
    </source>
</evidence>
<keyword evidence="5" id="KW-0808">Transferase</keyword>
<dbReference type="SUPFAM" id="SSF55856">
    <property type="entry name" value="Cytochrome b5-like heme/steroid binding domain"/>
    <property type="match status" value="1"/>
</dbReference>
<dbReference type="Proteomes" id="UP000290288">
    <property type="component" value="Unassembled WGS sequence"/>
</dbReference>
<dbReference type="Pfam" id="PF00173">
    <property type="entry name" value="Cyt-b5"/>
    <property type="match status" value="1"/>
</dbReference>
<sequence length="2261" mass="247576">MASSQTTQAITSGDLLDLVSSSATSTIYPTDDALLSTLQARFRADLPYTRIGATHLVVVNPYKTLASVNDASAKEYEERCYKDTSPGAGLRGTVDGKRPLQPHVYETAAKLYLLMRRKKEAQALVARGITGSGKTASVRLLTNQLLLLSAHSKKELSTSNQIKSMLTILDAFGNAKTLMNPNASRHGRLLELYFSSSKGRIAHAKVLTYNLDKSRLTSLTHEERTYHVFYQFLAGATPQERDAFGLEDPSDYALLAKSGCYRLPSGPFSDDSIAMGELRASLASLGFKPKHLQSIFTILTSILLLSNLQFAFTSDPAVAQHDAQAYVANPAVLQQVARLLGVGPEELENVLVSRTRYVRKEFFSVILDKEGAEKQRDRCMRDLYAILFAYLVESCNHRLAPPATSSTSPNSAPATEQGAFIPILLLDQPGFQTRGPAGTMSMSLSNSGAAGPGPLLGSVYGENAFEEFVINFQEECLNAFVNKQIFSDDVGPARVYALDVAASGASGYARTIQEGQVEETEERSNRLVELLRGVSDVSERAQGGSTKKVGGVVGAWVRATQAYKQGKTVSEGDVARELGERFGSAASGYGSLFSIDPSTATTRPTSPYAGEKDRARFTINHFSAPVCYSTSQFIEKDADLLDASYLTLLRTSSTNSFISKLLSGPGVAAERHGGGGDGVVVQSQVSSRSLRGPGIVWGPEVYTAGSLGEAVRRRLVEERGLEGVTEDEVEQRCRAILAEVEQGSNGGEADGEQKASYAHPRLDPSKTYPVLVQTNHVLSEVLSVLGSVVSPVRLSELRAVSSSSSGNPFTLPDLSTLGRNGGAAALEGGNMGSTGTKLFVISHIRPNDSGMPNSFDKRRLKSQLKGLGLVEVVKRLSTSHSASSSSSSSSNPFGDTTTPGATPGSGGDWTVSMAALTFCERYVGRMQGEEGERVRQCVRAEGWREGIEYVYFPSCAPQSSLPSSIPNLPSLRSVDGPAARGRKSSISLSLKDTLGGRPSVDMQGQGGRMWLTYEAWKGVEDGVRALEKAGAPTTVDHHGQTDYEGSEWDGATSDWHGNNPNTSVNPNSTMLTIPSAYGVGGGIGGESNDNLLVSRTAPDGSRYLDPNGGYGAGGLKSPGMGGEATPPYPGSPSIGPDDTKEGGGAGGGGGGGPPGGDGMVVKEVSDGQAVEELPTTSTRRWWLRLVWLCTWLIPSFLLRVIGRMKRPDVRLAWREKVTIFWLIFLFNGIIIFYIVEFGRLLCPNYDKVWKWDEVNQHTGKTDRWVSIAGVVYDVTHFIGADHSKIVGMPSNSPENVEQLAGKDLTYYFPPPLVAACPGLVEDPTLEFTRKNTSQVELRLAVHTSGANYGQGPSQNLRREDWWSTNFITKMKEFRKGPLVWEKKEILAQAQDENIMKIWAIYEKKLYDFTDYIHTLERNNNAGPYLFMDEDIVTEFRQRAGLDITEQLNKVLATKDAVTVQENLNCMTNALYLGDVDFRKTARCQVQNYLLIIASVILMSSMVLKFLAALQLGSKRSPELQDKFVLCQVPCYTEGEDSLRRTIDSLAALNYDDKRKLIFIICDGNIIGSGNDRTTPRIVLDILGVDPGLDVEPLLFKSVGEGSKALNYGKVYSGLYEFEGHVVPYMVVVKVGKPTERSRPGNRGKRDSQILLMHYLNRVHFDAPMSPLEIEIYHQMRNVIGIDPAFYEYIFTIDADTTVTPDSLNRLVAASSDDSAIIGICGETKLTNEQTSWWTMIQVYEYYISHHLSKAFESLFGSVTCLPGCFSLYRIRTADKGRPIIISNRIIEEYAEPNVDTLHKKNLFSLGEDRFLTTLLMKHFPNLKTKFAPDAVAHTMAPESWRVLFSQRRRWINSTVHNLCELVLLPELFGFCCFSMRFFVFIDLLSTLILPATVVYLLYLVIVVSTSASAFPQIAIIMLAVVYGLQAIIFILKREFMLIGWMVVYILSYPVYSFFLPVYSFWCMDEFSWGNTRVVVGEGKEKKVLMSEDEKFDESMIPLKKFSEYEAEAWDTGSNKHSDDTGYNSQSRSRSHAPPRSRDHSPHNYQQGSQAGDYYRDTNVTHNNNSNPNLRLGAGGSQLSHQSHYSQQVPMQTGGFAAPQLPFMPFAGGPGSVTGSDFGGMPPAAMMGYQNTGSVYGMMNAPRNTMMSMNMFGGGGMMGSAGNSSQHGGIGMTPFANPQQQRPMSTFSMATSVNPFAGPSMNPNPTDDELFNALRTYLSTQDLMTVTKKTAREAIMAKFPKADLTSKKDFLNQSIDRILSET</sequence>
<dbReference type="GO" id="GO:0030428">
    <property type="term" value="C:cell septum"/>
    <property type="evidence" value="ECO:0007669"/>
    <property type="project" value="TreeGrafter"/>
</dbReference>
<comment type="catalytic activity">
    <reaction evidence="12">
        <text>[(1-&gt;4)-N-acetyl-beta-D-glucosaminyl](n) + UDP-N-acetyl-alpha-D-glucosamine = [(1-&gt;4)-N-acetyl-beta-D-glucosaminyl](n+1) + UDP + H(+)</text>
        <dbReference type="Rhea" id="RHEA:16637"/>
        <dbReference type="Rhea" id="RHEA-COMP:9593"/>
        <dbReference type="Rhea" id="RHEA-COMP:9595"/>
        <dbReference type="ChEBI" id="CHEBI:15378"/>
        <dbReference type="ChEBI" id="CHEBI:17029"/>
        <dbReference type="ChEBI" id="CHEBI:57705"/>
        <dbReference type="ChEBI" id="CHEBI:58223"/>
        <dbReference type="EC" id="2.4.1.16"/>
    </reaction>
</comment>
<comment type="caution">
    <text evidence="19">The sequence shown here is derived from an EMBL/GenBank/DDBJ whole genome shotgun (WGS) entry which is preliminary data.</text>
</comment>
<protein>
    <recommendedName>
        <fullName evidence="2">chitin synthase</fullName>
        <ecNumber evidence="2">2.4.1.16</ecNumber>
    </recommendedName>
</protein>
<gene>
    <name evidence="19" type="ORF">EST38_g10481</name>
</gene>
<dbReference type="Pfam" id="PF08766">
    <property type="entry name" value="DEK_C"/>
    <property type="match status" value="1"/>
</dbReference>
<keyword evidence="13" id="KW-0009">Actin-binding</keyword>
<dbReference type="InterPro" id="IPR036961">
    <property type="entry name" value="Kinesin_motor_dom_sf"/>
</dbReference>
<feature type="binding site" evidence="13">
    <location>
        <begin position="128"/>
        <end position="135"/>
    </location>
    <ligand>
        <name>ATP</name>
        <dbReference type="ChEBI" id="CHEBI:30616"/>
    </ligand>
</feature>
<keyword evidence="8 13" id="KW-0518">Myosin</keyword>
<keyword evidence="11" id="KW-0325">Glycoprotein</keyword>
<evidence type="ECO:0000256" key="10">
    <source>
        <dbReference type="ARBA" id="ARBA00023175"/>
    </source>
</evidence>
<evidence type="ECO:0000256" key="4">
    <source>
        <dbReference type="ARBA" id="ARBA00022676"/>
    </source>
</evidence>
<name>A0A4Q2DA64_9AGAR</name>
<feature type="compositionally biased region" description="Gly residues" evidence="14">
    <location>
        <begin position="1108"/>
        <end position="1122"/>
    </location>
</feature>
<dbReference type="EC" id="2.4.1.16" evidence="2"/>
<keyword evidence="7 15" id="KW-1133">Transmembrane helix</keyword>
<dbReference type="InterPro" id="IPR001609">
    <property type="entry name" value="Myosin_head_motor_dom-like"/>
</dbReference>
<feature type="region of interest" description="Disordered" evidence="14">
    <location>
        <begin position="1093"/>
        <end position="1160"/>
    </location>
</feature>
<evidence type="ECO:0000259" key="16">
    <source>
        <dbReference type="PROSITE" id="PS50255"/>
    </source>
</evidence>
<dbReference type="InterPro" id="IPR001199">
    <property type="entry name" value="Cyt_B5-like_heme/steroid-bd"/>
</dbReference>
<evidence type="ECO:0000313" key="19">
    <source>
        <dbReference type="EMBL" id="RXW15374.1"/>
    </source>
</evidence>
<dbReference type="CDD" id="cd04190">
    <property type="entry name" value="Chitin_synth_C"/>
    <property type="match status" value="1"/>
</dbReference>
<feature type="region of interest" description="Disordered" evidence="14">
    <location>
        <begin position="2011"/>
        <end position="2086"/>
    </location>
</feature>
<feature type="region of interest" description="Disordered" evidence="14">
    <location>
        <begin position="740"/>
        <end position="759"/>
    </location>
</feature>
<dbReference type="Gene3D" id="1.10.10.60">
    <property type="entry name" value="Homeodomain-like"/>
    <property type="match status" value="1"/>
</dbReference>
<dbReference type="PANTHER" id="PTHR22914:SF13">
    <property type="entry name" value="CHITIN SYNTHASE"/>
    <property type="match status" value="1"/>
</dbReference>
<evidence type="ECO:0000259" key="18">
    <source>
        <dbReference type="PROSITE" id="PS51998"/>
    </source>
</evidence>
<evidence type="ECO:0000256" key="12">
    <source>
        <dbReference type="ARBA" id="ARBA00048014"/>
    </source>
</evidence>
<feature type="transmembrane region" description="Helical" evidence="15">
    <location>
        <begin position="1219"/>
        <end position="1235"/>
    </location>
</feature>
<dbReference type="InterPro" id="IPR029044">
    <property type="entry name" value="Nucleotide-diphossugar_trans"/>
</dbReference>
<feature type="transmembrane region" description="Helical" evidence="15">
    <location>
        <begin position="1909"/>
        <end position="1931"/>
    </location>
</feature>
<evidence type="ECO:0000256" key="3">
    <source>
        <dbReference type="ARBA" id="ARBA00022475"/>
    </source>
</evidence>
<dbReference type="Pfam" id="PF00063">
    <property type="entry name" value="Myosin_head"/>
    <property type="match status" value="1"/>
</dbReference>
<dbReference type="Gene3D" id="3.10.120.10">
    <property type="entry name" value="Cytochrome b5-like heme/steroid binding domain"/>
    <property type="match status" value="1"/>
</dbReference>
<feature type="domain" description="Cytochrome b5 heme-binding" evidence="16">
    <location>
        <begin position="1246"/>
        <end position="1308"/>
    </location>
</feature>
<dbReference type="GO" id="GO:0016459">
    <property type="term" value="C:myosin complex"/>
    <property type="evidence" value="ECO:0007669"/>
    <property type="project" value="UniProtKB-KW"/>
</dbReference>
<comment type="similarity">
    <text evidence="13">Belongs to the TRAFAC class myosin-kinesin ATPase superfamily. Myosin family.</text>
</comment>
<dbReference type="Gene3D" id="1.20.58.530">
    <property type="match status" value="2"/>
</dbReference>
<dbReference type="InterPro" id="IPR027417">
    <property type="entry name" value="P-loop_NTPase"/>
</dbReference>
<evidence type="ECO:0000256" key="15">
    <source>
        <dbReference type="SAM" id="Phobius"/>
    </source>
</evidence>
<dbReference type="SMART" id="SM00242">
    <property type="entry name" value="MYSc"/>
    <property type="match status" value="1"/>
</dbReference>
<evidence type="ECO:0000256" key="2">
    <source>
        <dbReference type="ARBA" id="ARBA00012543"/>
    </source>
</evidence>